<gene>
    <name evidence="1" type="ordered locus">LOC_Os11g41010</name>
</gene>
<dbReference type="EMBL" id="DP000010">
    <property type="protein sequence ID" value="ABA94890.1"/>
    <property type="molecule type" value="Genomic_DNA"/>
</dbReference>
<evidence type="ECO:0000313" key="1">
    <source>
        <dbReference type="EMBL" id="ABA94890.1"/>
    </source>
</evidence>
<protein>
    <submittedName>
        <fullName evidence="1">Uncharacterized protein</fullName>
    </submittedName>
</protein>
<organism evidence="1">
    <name type="scientific">Oryza sativa subsp. japonica</name>
    <name type="common">Rice</name>
    <dbReference type="NCBI Taxonomy" id="39947"/>
    <lineage>
        <taxon>Eukaryota</taxon>
        <taxon>Viridiplantae</taxon>
        <taxon>Streptophyta</taxon>
        <taxon>Embryophyta</taxon>
        <taxon>Tracheophyta</taxon>
        <taxon>Spermatophyta</taxon>
        <taxon>Magnoliopsida</taxon>
        <taxon>Liliopsida</taxon>
        <taxon>Poales</taxon>
        <taxon>Poaceae</taxon>
        <taxon>BOP clade</taxon>
        <taxon>Oryzoideae</taxon>
        <taxon>Oryzeae</taxon>
        <taxon>Oryzinae</taxon>
        <taxon>Oryza</taxon>
        <taxon>Oryza sativa</taxon>
    </lineage>
</organism>
<reference evidence="1" key="3">
    <citation type="submission" date="2006-01" db="EMBL/GenBank/DDBJ databases">
        <authorList>
            <person name="Buell R."/>
        </authorList>
    </citation>
    <scope>NUCLEOTIDE SEQUENCE</scope>
</reference>
<proteinExistence type="predicted"/>
<dbReference type="AlphaFoldDB" id="Q2R0Y2"/>
<accession>Q2R0Y2</accession>
<reference evidence="1" key="2">
    <citation type="submission" date="2005-04" db="EMBL/GenBank/DDBJ databases">
        <authorList>
            <person name="Buell C.R."/>
            <person name="Wing R.A."/>
            <person name="McCombie W.A."/>
            <person name="Ouyang S."/>
        </authorList>
    </citation>
    <scope>NUCLEOTIDE SEQUENCE</scope>
</reference>
<reference evidence="1" key="1">
    <citation type="journal article" date="2005" name="BMC Biol.">
        <title>The sequence of rice chromosomes 11 and 12, rich in disease resistance genes and recent gene duplications.</title>
        <authorList>
            <consortium name="The rice chromosomes 11 and 12 sequencing consortia"/>
        </authorList>
    </citation>
    <scope>NUCLEOTIDE SEQUENCE [LARGE SCALE GENOMIC DNA]</scope>
</reference>
<sequence>MAVNPSSVSAAEFPETWLNLHTIKVSGRSALTMMSFPTLEPTEDDEGNLVKTHRCTSFGEVAFAYLGSDLSVELLFDWFNNFYDGFPKNSRIWFAYEHSQDFELPADFRFEEINHVRFEQSRMVLSTAISPCILPAGIHQGRNIQILYESYHPMSAARQLGLGQLPIGLFFVDKIQSRGPQTPYLPTLAKAGNP</sequence>
<name>Q2R0Y2_ORYSJ</name>